<dbReference type="RefSeq" id="WP_012057281.1">
    <property type="nucleotide sequence ID" value="NZ_CP007389.1"/>
</dbReference>
<dbReference type="InterPro" id="IPR021321">
    <property type="entry name" value="DUF2922"/>
</dbReference>
<keyword evidence="2" id="KW-1185">Reference proteome</keyword>
<organism evidence="1 2">
    <name type="scientific">Thermosipho melanesiensis</name>
    <dbReference type="NCBI Taxonomy" id="46541"/>
    <lineage>
        <taxon>Bacteria</taxon>
        <taxon>Thermotogati</taxon>
        <taxon>Thermotogota</taxon>
        <taxon>Thermotogae</taxon>
        <taxon>Thermotogales</taxon>
        <taxon>Fervidobacteriaceae</taxon>
        <taxon>Thermosipho</taxon>
    </lineage>
</organism>
<name>A0ABM6GEU0_9BACT</name>
<evidence type="ECO:0008006" key="3">
    <source>
        <dbReference type="Google" id="ProtNLM"/>
    </source>
</evidence>
<evidence type="ECO:0000313" key="2">
    <source>
        <dbReference type="Proteomes" id="UP000185490"/>
    </source>
</evidence>
<dbReference type="Proteomes" id="UP000185490">
    <property type="component" value="Chromosome"/>
</dbReference>
<proteinExistence type="predicted"/>
<protein>
    <recommendedName>
        <fullName evidence="3">DUF2922 domain-containing protein</fullName>
    </recommendedName>
</protein>
<gene>
    <name evidence="1" type="ORF">BW47_05670</name>
</gene>
<dbReference type="EMBL" id="CP007389">
    <property type="protein sequence ID" value="APT74038.1"/>
    <property type="molecule type" value="Genomic_DNA"/>
</dbReference>
<reference evidence="1 2" key="1">
    <citation type="submission" date="2014-02" db="EMBL/GenBank/DDBJ databases">
        <title>Diversity of Thermotogales isolates from hydrothermal vents.</title>
        <authorList>
            <person name="Haverkamp T.H.A."/>
            <person name="Lossouarn J."/>
            <person name="Geslin C."/>
            <person name="Nesbo C.L."/>
        </authorList>
    </citation>
    <scope>NUCLEOTIDE SEQUENCE [LARGE SCALE GENOMIC DNA]</scope>
    <source>
        <strain evidence="1 2">431</strain>
    </source>
</reference>
<evidence type="ECO:0000313" key="1">
    <source>
        <dbReference type="EMBL" id="APT74038.1"/>
    </source>
</evidence>
<dbReference type="Pfam" id="PF11148">
    <property type="entry name" value="DUF2922"/>
    <property type="match status" value="1"/>
</dbReference>
<accession>A0ABM6GEU0</accession>
<sequence>MKRLALVFRNQTDGKSLRINIPEPPENINQETLKTDAQALIDNGLVPQVYVFDEARIVETNTNVLLDLIK</sequence>